<feature type="DNA-binding region" description="H-T-H motif" evidence="4">
    <location>
        <begin position="47"/>
        <end position="66"/>
    </location>
</feature>
<evidence type="ECO:0000256" key="4">
    <source>
        <dbReference type="PROSITE-ProRule" id="PRU00335"/>
    </source>
</evidence>
<dbReference type="PROSITE" id="PS50977">
    <property type="entry name" value="HTH_TETR_2"/>
    <property type="match status" value="1"/>
</dbReference>
<reference evidence="6 7" key="1">
    <citation type="journal article" date="2016" name="Genome Announc.">
        <title>Complete Genome Sequence of Thiostrepton-Producing Streptomyces laurentii ATCC 31255.</title>
        <authorList>
            <person name="Doi K."/>
            <person name="Fujino Y."/>
            <person name="Nagayoshi Y."/>
            <person name="Ohshima T."/>
            <person name="Ogata S."/>
        </authorList>
    </citation>
    <scope>NUCLEOTIDE SEQUENCE [LARGE SCALE GENOMIC DNA]</scope>
    <source>
        <strain evidence="6 7">ATCC 31255</strain>
    </source>
</reference>
<evidence type="ECO:0000259" key="5">
    <source>
        <dbReference type="PROSITE" id="PS50977"/>
    </source>
</evidence>
<dbReference type="GO" id="GO:0000976">
    <property type="term" value="F:transcription cis-regulatory region binding"/>
    <property type="evidence" value="ECO:0007669"/>
    <property type="project" value="TreeGrafter"/>
</dbReference>
<proteinExistence type="predicted"/>
<evidence type="ECO:0000256" key="1">
    <source>
        <dbReference type="ARBA" id="ARBA00023015"/>
    </source>
</evidence>
<dbReference type="KEGG" id="slau:SLA_6716"/>
<name>A0A169PF60_STRLU</name>
<dbReference type="Pfam" id="PF00440">
    <property type="entry name" value="TetR_N"/>
    <property type="match status" value="1"/>
</dbReference>
<dbReference type="PANTHER" id="PTHR30055">
    <property type="entry name" value="HTH-TYPE TRANSCRIPTIONAL REGULATOR RUTR"/>
    <property type="match status" value="1"/>
</dbReference>
<dbReference type="InterPro" id="IPR001647">
    <property type="entry name" value="HTH_TetR"/>
</dbReference>
<dbReference type="Gene3D" id="1.10.357.10">
    <property type="entry name" value="Tetracycline Repressor, domain 2"/>
    <property type="match status" value="1"/>
</dbReference>
<dbReference type="EMBL" id="AP017424">
    <property type="protein sequence ID" value="BAU87582.1"/>
    <property type="molecule type" value="Genomic_DNA"/>
</dbReference>
<feature type="domain" description="HTH tetR-type" evidence="5">
    <location>
        <begin position="24"/>
        <end position="84"/>
    </location>
</feature>
<evidence type="ECO:0000256" key="3">
    <source>
        <dbReference type="ARBA" id="ARBA00023163"/>
    </source>
</evidence>
<keyword evidence="3" id="KW-0804">Transcription</keyword>
<organism evidence="6 7">
    <name type="scientific">Streptomyces laurentii</name>
    <dbReference type="NCBI Taxonomy" id="39478"/>
    <lineage>
        <taxon>Bacteria</taxon>
        <taxon>Bacillati</taxon>
        <taxon>Actinomycetota</taxon>
        <taxon>Actinomycetes</taxon>
        <taxon>Kitasatosporales</taxon>
        <taxon>Streptomycetaceae</taxon>
        <taxon>Streptomyces</taxon>
    </lineage>
</organism>
<evidence type="ECO:0000256" key="2">
    <source>
        <dbReference type="ARBA" id="ARBA00023125"/>
    </source>
</evidence>
<dbReference type="InterPro" id="IPR050109">
    <property type="entry name" value="HTH-type_TetR-like_transc_reg"/>
</dbReference>
<accession>A0A169PF60</accession>
<dbReference type="PRINTS" id="PR00455">
    <property type="entry name" value="HTHTETR"/>
</dbReference>
<dbReference type="AlphaFoldDB" id="A0A169PF60"/>
<keyword evidence="1" id="KW-0805">Transcription regulation</keyword>
<dbReference type="Proteomes" id="UP000217676">
    <property type="component" value="Chromosome"/>
</dbReference>
<keyword evidence="7" id="KW-1185">Reference proteome</keyword>
<dbReference type="PANTHER" id="PTHR30055:SF238">
    <property type="entry name" value="MYCOFACTOCIN BIOSYNTHESIS TRANSCRIPTIONAL REGULATOR MFTR-RELATED"/>
    <property type="match status" value="1"/>
</dbReference>
<gene>
    <name evidence="6" type="ORF">SLA_6716</name>
</gene>
<protein>
    <submittedName>
        <fullName evidence="6">HTH-type transcriptional regulator tcmR</fullName>
    </submittedName>
</protein>
<dbReference type="GO" id="GO:0003700">
    <property type="term" value="F:DNA-binding transcription factor activity"/>
    <property type="evidence" value="ECO:0007669"/>
    <property type="project" value="TreeGrafter"/>
</dbReference>
<sequence length="221" mass="24076">MTSKPSAAAPPTVARLPLRERKKLRTRQALIDTALKLFGERGFDAVTLNELCDVVEVSKRTFFRTFDSKEDVALAPTQDLWTAFLDVLEDCPADGRTLIALFEDSLAGAIDRMDADGWTERALASRRLAAHTPSMEAHGLAFCDRTTHAALAVVERRFDLPGTGEVHARLALDMLVAAFHRALAAWVAQPAGHTRADLAHRLHATCAELPGALTLKAEGRA</sequence>
<dbReference type="InterPro" id="IPR009057">
    <property type="entry name" value="Homeodomain-like_sf"/>
</dbReference>
<dbReference type="SUPFAM" id="SSF46689">
    <property type="entry name" value="Homeodomain-like"/>
    <property type="match status" value="1"/>
</dbReference>
<evidence type="ECO:0000313" key="7">
    <source>
        <dbReference type="Proteomes" id="UP000217676"/>
    </source>
</evidence>
<evidence type="ECO:0000313" key="6">
    <source>
        <dbReference type="EMBL" id="BAU87582.1"/>
    </source>
</evidence>
<keyword evidence="2 4" id="KW-0238">DNA-binding</keyword>